<dbReference type="RefSeq" id="WP_345396616.1">
    <property type="nucleotide sequence ID" value="NZ_BAABHG010000008.1"/>
</dbReference>
<accession>A0ABW5GD30</accession>
<comment type="caution">
    <text evidence="1">The sequence shown here is derived from an EMBL/GenBank/DDBJ whole genome shotgun (WGS) entry which is preliminary data.</text>
</comment>
<evidence type="ECO:0000313" key="2">
    <source>
        <dbReference type="Proteomes" id="UP001597419"/>
    </source>
</evidence>
<gene>
    <name evidence="1" type="ORF">ACFSYJ_12520</name>
</gene>
<evidence type="ECO:0000313" key="1">
    <source>
        <dbReference type="EMBL" id="MFD2459427.1"/>
    </source>
</evidence>
<organism evidence="1 2">
    <name type="scientific">Amycolatopsis samaneae</name>
    <dbReference type="NCBI Taxonomy" id="664691"/>
    <lineage>
        <taxon>Bacteria</taxon>
        <taxon>Bacillati</taxon>
        <taxon>Actinomycetota</taxon>
        <taxon>Actinomycetes</taxon>
        <taxon>Pseudonocardiales</taxon>
        <taxon>Pseudonocardiaceae</taxon>
        <taxon>Amycolatopsis</taxon>
    </lineage>
</organism>
<name>A0ABW5GD30_9PSEU</name>
<protein>
    <submittedName>
        <fullName evidence="1">ESX-1 secretion-associated protein</fullName>
    </submittedName>
</protein>
<dbReference type="Proteomes" id="UP001597419">
    <property type="component" value="Unassembled WGS sequence"/>
</dbReference>
<keyword evidence="2" id="KW-1185">Reference proteome</keyword>
<proteinExistence type="predicted"/>
<dbReference type="EMBL" id="JBHUKU010000006">
    <property type="protein sequence ID" value="MFD2459427.1"/>
    <property type="molecule type" value="Genomic_DNA"/>
</dbReference>
<reference evidence="2" key="1">
    <citation type="journal article" date="2019" name="Int. J. Syst. Evol. Microbiol.">
        <title>The Global Catalogue of Microorganisms (GCM) 10K type strain sequencing project: providing services to taxonomists for standard genome sequencing and annotation.</title>
        <authorList>
            <consortium name="The Broad Institute Genomics Platform"/>
            <consortium name="The Broad Institute Genome Sequencing Center for Infectious Disease"/>
            <person name="Wu L."/>
            <person name="Ma J."/>
        </authorList>
    </citation>
    <scope>NUCLEOTIDE SEQUENCE [LARGE SCALE GENOMIC DNA]</scope>
    <source>
        <strain evidence="2">CGMCC 4.7643</strain>
    </source>
</reference>
<sequence>MPEGTTPGAGYQVRVDALHKYVGSLGNYKDQTGKITDLVGNADVGDKSWGVVGLFTKHGYTETLHELRDLLRSMSEGLASAQEKFTDAANVYQGTEDDHKAVFGQIETLLDGPREEKH</sequence>